<reference evidence="5 6" key="1">
    <citation type="journal article" date="2018" name="Proc. Natl. Acad. Sci. U.S.A.">
        <title>Draft genome sequence of Camellia sinensis var. sinensis provides insights into the evolution of the tea genome and tea quality.</title>
        <authorList>
            <person name="Wei C."/>
            <person name="Yang H."/>
            <person name="Wang S."/>
            <person name="Zhao J."/>
            <person name="Liu C."/>
            <person name="Gao L."/>
            <person name="Xia E."/>
            <person name="Lu Y."/>
            <person name="Tai Y."/>
            <person name="She G."/>
            <person name="Sun J."/>
            <person name="Cao H."/>
            <person name="Tong W."/>
            <person name="Gao Q."/>
            <person name="Li Y."/>
            <person name="Deng W."/>
            <person name="Jiang X."/>
            <person name="Wang W."/>
            <person name="Chen Q."/>
            <person name="Zhang S."/>
            <person name="Li H."/>
            <person name="Wu J."/>
            <person name="Wang P."/>
            <person name="Li P."/>
            <person name="Shi C."/>
            <person name="Zheng F."/>
            <person name="Jian J."/>
            <person name="Huang B."/>
            <person name="Shan D."/>
            <person name="Shi M."/>
            <person name="Fang C."/>
            <person name="Yue Y."/>
            <person name="Li F."/>
            <person name="Li D."/>
            <person name="Wei S."/>
            <person name="Han B."/>
            <person name="Jiang C."/>
            <person name="Yin Y."/>
            <person name="Xia T."/>
            <person name="Zhang Z."/>
            <person name="Bennetzen J.L."/>
            <person name="Zhao S."/>
            <person name="Wan X."/>
        </authorList>
    </citation>
    <scope>NUCLEOTIDE SEQUENCE [LARGE SCALE GENOMIC DNA]</scope>
    <source>
        <strain evidence="6">cv. Shuchazao</strain>
        <tissue evidence="5">Leaf</tissue>
    </source>
</reference>
<name>A0A4S4D0D4_CAMSN</name>
<evidence type="ECO:0008006" key="7">
    <source>
        <dbReference type="Google" id="ProtNLM"/>
    </source>
</evidence>
<dbReference type="InterPro" id="IPR001404">
    <property type="entry name" value="Hsp90_fam"/>
</dbReference>
<feature type="compositionally biased region" description="Polar residues" evidence="4">
    <location>
        <begin position="917"/>
        <end position="928"/>
    </location>
</feature>
<comment type="similarity">
    <text evidence="1">Belongs to the heat shock protein 90 family.</text>
</comment>
<dbReference type="AlphaFoldDB" id="A0A4S4D0D4"/>
<evidence type="ECO:0000313" key="5">
    <source>
        <dbReference type="EMBL" id="THF95661.1"/>
    </source>
</evidence>
<feature type="compositionally biased region" description="Polar residues" evidence="4">
    <location>
        <begin position="788"/>
        <end position="809"/>
    </location>
</feature>
<feature type="compositionally biased region" description="Gly residues" evidence="4">
    <location>
        <begin position="1167"/>
        <end position="1178"/>
    </location>
</feature>
<dbReference type="PANTHER" id="PTHR18898">
    <property type="entry name" value="NUCLEOPROTEIN TPR-RELATED"/>
    <property type="match status" value="1"/>
</dbReference>
<dbReference type="GO" id="GO:0016887">
    <property type="term" value="F:ATP hydrolysis activity"/>
    <property type="evidence" value="ECO:0007669"/>
    <property type="project" value="InterPro"/>
</dbReference>
<feature type="compositionally biased region" description="Basic residues" evidence="4">
    <location>
        <begin position="1155"/>
        <end position="1166"/>
    </location>
</feature>
<dbReference type="Pfam" id="PF00183">
    <property type="entry name" value="HSP90"/>
    <property type="match status" value="1"/>
</dbReference>
<gene>
    <name evidence="5" type="ORF">TEA_015271</name>
</gene>
<dbReference type="GO" id="GO:0005643">
    <property type="term" value="C:nuclear pore"/>
    <property type="evidence" value="ECO:0007669"/>
    <property type="project" value="TreeGrafter"/>
</dbReference>
<dbReference type="GO" id="GO:0006406">
    <property type="term" value="P:mRNA export from nucleus"/>
    <property type="evidence" value="ECO:0007669"/>
    <property type="project" value="TreeGrafter"/>
</dbReference>
<keyword evidence="3" id="KW-0175">Coiled coil</keyword>
<dbReference type="GO" id="GO:0140662">
    <property type="term" value="F:ATP-dependent protein folding chaperone"/>
    <property type="evidence" value="ECO:0007669"/>
    <property type="project" value="InterPro"/>
</dbReference>
<dbReference type="GO" id="GO:0017056">
    <property type="term" value="F:structural constituent of nuclear pore"/>
    <property type="evidence" value="ECO:0007669"/>
    <property type="project" value="TreeGrafter"/>
</dbReference>
<evidence type="ECO:0000256" key="3">
    <source>
        <dbReference type="SAM" id="Coils"/>
    </source>
</evidence>
<feature type="coiled-coil region" evidence="3">
    <location>
        <begin position="236"/>
        <end position="270"/>
    </location>
</feature>
<sequence length="1178" mass="130709">MNEVVASEIAGEYEEKLIDFDAESFRSITPFFTIMRLRKKSNELLNTLSHDFGGDDHASANPNAGSMSKLKELVKRHSELINDPIYLWIEKTTEKEISEDEDEEKKKEEFQRDSDVEVEPACCDDLVAYLSLCLVGLIWGLDSLVLEAKFIQDCVAQMWQVTRRVDWTLVELTTFLSSIRNKRIKESWIRSGILGMFCFRSLYCLIEMSQATSVVCFVVLRHDLKNELKARWDVGKSMLEESKNVAENKYNEVNEQNKILHNRLEALHIKLAENDRDSAGISSGNSIQDPLLDTGLHNVVNYLRRSKEIAETEISLLKQEKLRLQSQLESALKASETTQASLHAERATSRAMLFTEEEFKSLQLQVREVNLLRESNMQLREENKYNFEECQKLREVAHKARMETEQLETSLRECQTEVEAWKKEIEMQKIEKEHLEKRVDELLVSCKNIDVEDYGRMREDIKRMQTNLSEKVAQLEENKKLLSEKQVVISELEQDIAKSRIELNEREGRINESLQVEKKLENLSKEKEELSKENQVLSKQLEDYKQGRRGVGDALAEHAMKEKEKEKDTRIQILEKTVERQREELKKEKDDHKTEKAKRLKTERTIMDSIKSVNQVPVPVLVLERNKLVDGLEKHKQALKRLSEEFEKLKHAKTSLPEGTTVVQILSGTLLDDLSAAYFLAVENFERVAHLVSSELGAPLADISPVVDASSSGLAIGQSVPSQVPSILPAIGSTTSLPSAKPTEEREKRFTLPKSNVEARKTGRKLVRPRIIKPEEPQGDTEMPEIEGSNNDGKSVSSHNLETQGSLTLLTHTTVRKRLASSTSPELQEESLVQCGTSSDVEAPVLKKSKGSDFPQDGAEGQTAAVLENLETLPAVEEPSDAIGDLPQGSNEEAIDAEKDDVETSGEQDEEPKVGGDNNQVELQSESNDVLEEIPYKQNESEGVFDEGSKVLAEQDFQQSAVESGSEQEEGELVPDVADVESGGNMSGMVVESQEIGENQPEAAALAPPPVSSPVGDEETLVAAAATAAATVDFGETSSPQVLNDEGDTAEANAEGADNLNDGNNHQEVAMEADQNPEAAAALETTTGVRTKTGTVEIGMSKQGRPSVSAETQEVKQVSPVGQSSSSTTINLQERAKQRSLLRQAGVISSSVGRGRGRAARGRGARGGRGQSSGGQGG</sequence>
<feature type="coiled-coil region" evidence="3">
    <location>
        <begin position="362"/>
        <end position="598"/>
    </location>
</feature>
<evidence type="ECO:0000313" key="6">
    <source>
        <dbReference type="Proteomes" id="UP000306102"/>
    </source>
</evidence>
<comment type="caution">
    <text evidence="5">The sequence shown here is derived from an EMBL/GenBank/DDBJ whole genome shotgun (WGS) entry which is preliminary data.</text>
</comment>
<protein>
    <recommendedName>
        <fullName evidence="7">Nucleoprotein TPR/MLP1 domain-containing protein</fullName>
    </recommendedName>
</protein>
<proteinExistence type="inferred from homology"/>
<dbReference type="GO" id="GO:0051082">
    <property type="term" value="F:unfolded protein binding"/>
    <property type="evidence" value="ECO:0007669"/>
    <property type="project" value="InterPro"/>
</dbReference>
<feature type="region of interest" description="Disordered" evidence="4">
    <location>
        <begin position="1032"/>
        <end position="1178"/>
    </location>
</feature>
<feature type="compositionally biased region" description="Basic residues" evidence="4">
    <location>
        <begin position="762"/>
        <end position="771"/>
    </location>
</feature>
<evidence type="ECO:0000256" key="4">
    <source>
        <dbReference type="SAM" id="MobiDB-lite"/>
    </source>
</evidence>
<feature type="coiled-coil region" evidence="3">
    <location>
        <begin position="307"/>
        <end position="334"/>
    </location>
</feature>
<accession>A0A4S4D0D4</accession>
<dbReference type="STRING" id="542762.A0A4S4D0D4"/>
<feature type="compositionally biased region" description="Polar residues" evidence="4">
    <location>
        <begin position="1104"/>
        <end position="1132"/>
    </location>
</feature>
<organism evidence="5 6">
    <name type="scientific">Camellia sinensis var. sinensis</name>
    <name type="common">China tea</name>
    <dbReference type="NCBI Taxonomy" id="542762"/>
    <lineage>
        <taxon>Eukaryota</taxon>
        <taxon>Viridiplantae</taxon>
        <taxon>Streptophyta</taxon>
        <taxon>Embryophyta</taxon>
        <taxon>Tracheophyta</taxon>
        <taxon>Spermatophyta</taxon>
        <taxon>Magnoliopsida</taxon>
        <taxon>eudicotyledons</taxon>
        <taxon>Gunneridae</taxon>
        <taxon>Pentapetalae</taxon>
        <taxon>asterids</taxon>
        <taxon>Ericales</taxon>
        <taxon>Theaceae</taxon>
        <taxon>Camellia</taxon>
    </lineage>
</organism>
<keyword evidence="2" id="KW-0143">Chaperone</keyword>
<dbReference type="Proteomes" id="UP000306102">
    <property type="component" value="Unassembled WGS sequence"/>
</dbReference>
<feature type="region of interest" description="Disordered" evidence="4">
    <location>
        <begin position="871"/>
        <end position="973"/>
    </location>
</feature>
<feature type="coiled-coil region" evidence="3">
    <location>
        <begin position="625"/>
        <end position="652"/>
    </location>
</feature>
<dbReference type="EMBL" id="SDRB02013208">
    <property type="protein sequence ID" value="THF95661.1"/>
    <property type="molecule type" value="Genomic_DNA"/>
</dbReference>
<feature type="compositionally biased region" description="Acidic residues" evidence="4">
    <location>
        <begin position="893"/>
        <end position="910"/>
    </location>
</feature>
<dbReference type="PANTHER" id="PTHR18898:SF2">
    <property type="entry name" value="NUCLEOPROTEIN TPR"/>
    <property type="match status" value="1"/>
</dbReference>
<feature type="region of interest" description="Disordered" evidence="4">
    <location>
        <begin position="731"/>
        <end position="809"/>
    </location>
</feature>
<feature type="compositionally biased region" description="Low complexity" evidence="4">
    <location>
        <begin position="1085"/>
        <end position="1096"/>
    </location>
</feature>
<evidence type="ECO:0000256" key="1">
    <source>
        <dbReference type="ARBA" id="ARBA00008239"/>
    </source>
</evidence>
<feature type="compositionally biased region" description="Polar residues" evidence="4">
    <location>
        <begin position="956"/>
        <end position="965"/>
    </location>
</feature>
<feature type="region of interest" description="Disordered" evidence="4">
    <location>
        <begin position="993"/>
        <end position="1016"/>
    </location>
</feature>
<keyword evidence="6" id="KW-1185">Reference proteome</keyword>
<evidence type="ECO:0000256" key="2">
    <source>
        <dbReference type="ARBA" id="ARBA00023186"/>
    </source>
</evidence>
<dbReference type="GO" id="GO:0005524">
    <property type="term" value="F:ATP binding"/>
    <property type="evidence" value="ECO:0007669"/>
    <property type="project" value="InterPro"/>
</dbReference>